<dbReference type="EMBL" id="JAEUBE010000504">
    <property type="protein sequence ID" value="KAH3660568.1"/>
    <property type="molecule type" value="Genomic_DNA"/>
</dbReference>
<dbReference type="OrthoDB" id="10256179at2759"/>
<evidence type="ECO:0000313" key="4">
    <source>
        <dbReference type="Proteomes" id="UP000769157"/>
    </source>
</evidence>
<keyword evidence="4" id="KW-1185">Reference proteome</keyword>
<accession>A0A9P8NVE7</accession>
<protein>
    <submittedName>
        <fullName evidence="3">Uncharacterized protein</fullName>
    </submittedName>
</protein>
<evidence type="ECO:0000256" key="1">
    <source>
        <dbReference type="PROSITE-ProRule" id="PRU00235"/>
    </source>
</evidence>
<feature type="region of interest" description="Disordered" evidence="2">
    <location>
        <begin position="537"/>
        <end position="564"/>
    </location>
</feature>
<dbReference type="GeneID" id="70239118"/>
<dbReference type="PROSITE" id="PS50012">
    <property type="entry name" value="RCC1_3"/>
    <property type="match status" value="3"/>
</dbReference>
<organism evidence="3 4">
    <name type="scientific">Ogataea philodendri</name>
    <dbReference type="NCBI Taxonomy" id="1378263"/>
    <lineage>
        <taxon>Eukaryota</taxon>
        <taxon>Fungi</taxon>
        <taxon>Dikarya</taxon>
        <taxon>Ascomycota</taxon>
        <taxon>Saccharomycotina</taxon>
        <taxon>Pichiomycetes</taxon>
        <taxon>Pichiales</taxon>
        <taxon>Pichiaceae</taxon>
        <taxon>Ogataea</taxon>
    </lineage>
</organism>
<dbReference type="Pfam" id="PF13540">
    <property type="entry name" value="RCC1_2"/>
    <property type="match status" value="2"/>
</dbReference>
<reference evidence="3" key="1">
    <citation type="journal article" date="2021" name="Open Biol.">
        <title>Shared evolutionary footprints suggest mitochondrial oxidative damage underlies multiple complex I losses in fungi.</title>
        <authorList>
            <person name="Schikora-Tamarit M.A."/>
            <person name="Marcet-Houben M."/>
            <person name="Nosek J."/>
            <person name="Gabaldon T."/>
        </authorList>
    </citation>
    <scope>NUCLEOTIDE SEQUENCE</scope>
    <source>
        <strain evidence="3">CBS6075</strain>
    </source>
</reference>
<proteinExistence type="predicted"/>
<name>A0A9P8NVE7_9ASCO</name>
<feature type="repeat" description="RCC1" evidence="1">
    <location>
        <begin position="364"/>
        <end position="425"/>
    </location>
</feature>
<dbReference type="GO" id="GO:0005743">
    <property type="term" value="C:mitochondrial inner membrane"/>
    <property type="evidence" value="ECO:0007669"/>
    <property type="project" value="TreeGrafter"/>
</dbReference>
<dbReference type="Gene3D" id="2.130.10.30">
    <property type="entry name" value="Regulator of chromosome condensation 1/beta-lactamase-inhibitor protein II"/>
    <property type="match status" value="1"/>
</dbReference>
<dbReference type="InterPro" id="IPR009091">
    <property type="entry name" value="RCC1/BLIP-II"/>
</dbReference>
<dbReference type="AlphaFoldDB" id="A0A9P8NVE7"/>
<feature type="repeat" description="RCC1" evidence="1">
    <location>
        <begin position="455"/>
        <end position="520"/>
    </location>
</feature>
<evidence type="ECO:0000313" key="3">
    <source>
        <dbReference type="EMBL" id="KAH3660568.1"/>
    </source>
</evidence>
<dbReference type="InterPro" id="IPR053245">
    <property type="entry name" value="MitoProcess-Associated"/>
</dbReference>
<dbReference type="Proteomes" id="UP000769157">
    <property type="component" value="Unassembled WGS sequence"/>
</dbReference>
<dbReference type="GO" id="GO:0034551">
    <property type="term" value="P:mitochondrial respiratory chain complex III assembly"/>
    <property type="evidence" value="ECO:0007669"/>
    <property type="project" value="TreeGrafter"/>
</dbReference>
<dbReference type="RefSeq" id="XP_046058271.1">
    <property type="nucleotide sequence ID" value="XM_046208519.1"/>
</dbReference>
<dbReference type="PANTHER" id="PTHR47563:SF1">
    <property type="entry name" value="PROTEIN FMP25, MITOCHONDRIAL"/>
    <property type="match status" value="1"/>
</dbReference>
<comment type="caution">
    <text evidence="3">The sequence shown here is derived from an EMBL/GenBank/DDBJ whole genome shotgun (WGS) entry which is preliminary data.</text>
</comment>
<gene>
    <name evidence="3" type="ORF">OGAPHI_007154</name>
</gene>
<dbReference type="PANTHER" id="PTHR47563">
    <property type="entry name" value="PROTEIN FMP25, MITOCHONDRIAL"/>
    <property type="match status" value="1"/>
</dbReference>
<dbReference type="PRINTS" id="PR00633">
    <property type="entry name" value="RCCNDNSATION"/>
</dbReference>
<sequence length="593" mass="66274">MLRNVIRQSSLRSRPVRSGVLFKQFHQTTYGLQDKKDLNESIMDKLHLEQGPSQTEQNDSTYESYVKYQAMFAGLLVIVGSVGGYEVYRNWEYLRRKIFGDSYDLSHFDEVYAQIQEKQQKKKDRLETMNVTLTNPNSSEVPGLYICGDNSNKMVSSDSKVKFQPIMKRLDIFDKFVARDVVLGESSGALINKKGDLYQWGAGFGADSSKPTLKGKDLIKAQISNGVVYALTKRGEVLYFPESAAQQKEFGQKEKGWFFSSTKKYAKISAKQPIRDISAGKDHIVLLDTKGSVLTAATGLKTVDKSHGQFGIPEFSQFDAPPAPNTAHEVTLLNKVRENNSVLDREIRKVVAGNYFTMCLDSLGNIWTFGKNTYGSLGKEVDYNTEIIPYPTKVEMIGKRFKRSDLPQCVDIAAGGDTAYASFVSSDIYELFEKTMKKNKSFDMEKLSDEQKESLVHFSWGHGLKGELGNGHFVHGQAEPSKIQKLNDLREFNEVSNKIEVLGLRGISVGGNHAVATLTNGDVYDWGDNEFGQLGNGKRIRSGVPAPVPSLLEPGQKKQKSTNNRLQLATTNKYTQVVVAGPTTTAIYYRLRN</sequence>
<evidence type="ECO:0000256" key="2">
    <source>
        <dbReference type="SAM" id="MobiDB-lite"/>
    </source>
</evidence>
<dbReference type="SUPFAM" id="SSF50985">
    <property type="entry name" value="RCC1/BLIP-II"/>
    <property type="match status" value="1"/>
</dbReference>
<reference evidence="3" key="2">
    <citation type="submission" date="2021-01" db="EMBL/GenBank/DDBJ databases">
        <authorList>
            <person name="Schikora-Tamarit M.A."/>
        </authorList>
    </citation>
    <scope>NUCLEOTIDE SEQUENCE</scope>
    <source>
        <strain evidence="3">CBS6075</strain>
    </source>
</reference>
<feature type="repeat" description="RCC1" evidence="1">
    <location>
        <begin position="521"/>
        <end position="581"/>
    </location>
</feature>
<dbReference type="InterPro" id="IPR000408">
    <property type="entry name" value="Reg_chr_condens"/>
</dbReference>